<reference evidence="2" key="1">
    <citation type="submission" date="2022-11" db="EMBL/GenBank/DDBJ databases">
        <title>Minimal conservation of predation-associated metabolite biosynthetic gene clusters underscores biosynthetic potential of Myxococcota including descriptions for ten novel species: Archangium lansinium sp. nov., Myxococcus landrumus sp. nov., Nannocystis bai.</title>
        <authorList>
            <person name="Ahearne A."/>
            <person name="Stevens C."/>
            <person name="Dowd S."/>
        </authorList>
    </citation>
    <scope>NUCLEOTIDE SEQUENCE</scope>
    <source>
        <strain evidence="2">Fl3</strain>
    </source>
</reference>
<gene>
    <name evidence="2" type="ORF">O0S08_18855</name>
</gene>
<dbReference type="Proteomes" id="UP001164459">
    <property type="component" value="Chromosome"/>
</dbReference>
<accession>A0ABY7HFY3</accession>
<keyword evidence="3" id="KW-1185">Reference proteome</keyword>
<proteinExistence type="inferred from homology"/>
<evidence type="ECO:0000256" key="1">
    <source>
        <dbReference type="ARBA" id="ARBA00006484"/>
    </source>
</evidence>
<dbReference type="InterPro" id="IPR036291">
    <property type="entry name" value="NAD(P)-bd_dom_sf"/>
</dbReference>
<evidence type="ECO:0000313" key="3">
    <source>
        <dbReference type="Proteomes" id="UP001164459"/>
    </source>
</evidence>
<comment type="similarity">
    <text evidence="1">Belongs to the short-chain dehydrogenases/reductases (SDR) family.</text>
</comment>
<dbReference type="InterPro" id="IPR050259">
    <property type="entry name" value="SDR"/>
</dbReference>
<organism evidence="2 3">
    <name type="scientific">Nannocystis punicea</name>
    <dbReference type="NCBI Taxonomy" id="2995304"/>
    <lineage>
        <taxon>Bacteria</taxon>
        <taxon>Pseudomonadati</taxon>
        <taxon>Myxococcota</taxon>
        <taxon>Polyangia</taxon>
        <taxon>Nannocystales</taxon>
        <taxon>Nannocystaceae</taxon>
        <taxon>Nannocystis</taxon>
    </lineage>
</organism>
<protein>
    <submittedName>
        <fullName evidence="2">SDR family oxidoreductase</fullName>
    </submittedName>
</protein>
<dbReference type="PANTHER" id="PTHR42879">
    <property type="entry name" value="3-OXOACYL-(ACYL-CARRIER-PROTEIN) REDUCTASE"/>
    <property type="match status" value="1"/>
</dbReference>
<dbReference type="Pfam" id="PF13561">
    <property type="entry name" value="adh_short_C2"/>
    <property type="match status" value="1"/>
</dbReference>
<evidence type="ECO:0000313" key="2">
    <source>
        <dbReference type="EMBL" id="WAS98205.1"/>
    </source>
</evidence>
<dbReference type="Gene3D" id="3.40.50.720">
    <property type="entry name" value="NAD(P)-binding Rossmann-like Domain"/>
    <property type="match status" value="1"/>
</dbReference>
<dbReference type="PANTHER" id="PTHR42879:SF2">
    <property type="entry name" value="3-OXOACYL-[ACYL-CARRIER-PROTEIN] REDUCTASE FABG"/>
    <property type="match status" value="1"/>
</dbReference>
<dbReference type="InterPro" id="IPR002347">
    <property type="entry name" value="SDR_fam"/>
</dbReference>
<dbReference type="EMBL" id="CP114040">
    <property type="protein sequence ID" value="WAS98205.1"/>
    <property type="molecule type" value="Genomic_DNA"/>
</dbReference>
<dbReference type="SUPFAM" id="SSF51735">
    <property type="entry name" value="NAD(P)-binding Rossmann-fold domains"/>
    <property type="match status" value="1"/>
</dbReference>
<sequence length="274" mass="29726">MLHDFKDRVVLITGGTRGIGLACGLAFGRQGARTVLTHRWGSADEDELRARFAAVGAPAPLVLEADASREEDTDRLTARLKEECDGVWAFISNVCVVQRGDGPTNHTRRALYKSLEYSSWPFVGYLQALHAAFGRYPRYALAMSSDGPDTHYPGYDYVAVAKAVLETFVRYMSTHLYEHGCIVNALRTRQVITESYEQMFAAEQRALAGKFPEFACTVDEVADTTLALCSGLFDAMGGQVLTLDRGAAFVDNIATLGPRLVGGGDTGDKEGASA</sequence>
<dbReference type="RefSeq" id="WP_269040572.1">
    <property type="nucleotide sequence ID" value="NZ_CP114040.1"/>
</dbReference>
<name>A0ABY7HFY3_9BACT</name>